<keyword evidence="2" id="KW-1185">Reference proteome</keyword>
<dbReference type="Proteomes" id="UP000193834">
    <property type="component" value="Unassembled WGS sequence"/>
</dbReference>
<organism evidence="1 2">
    <name type="scientific">Paenibacillus aquistagni</name>
    <dbReference type="NCBI Taxonomy" id="1852522"/>
    <lineage>
        <taxon>Bacteria</taxon>
        <taxon>Bacillati</taxon>
        <taxon>Bacillota</taxon>
        <taxon>Bacilli</taxon>
        <taxon>Bacillales</taxon>
        <taxon>Paenibacillaceae</taxon>
        <taxon>Paenibacillus</taxon>
    </lineage>
</organism>
<dbReference type="AlphaFoldDB" id="A0A1X7KUN9"/>
<evidence type="ECO:0000313" key="1">
    <source>
        <dbReference type="EMBL" id="SMG44576.1"/>
    </source>
</evidence>
<protein>
    <submittedName>
        <fullName evidence="1">Uncharacterized protein</fullName>
    </submittedName>
</protein>
<evidence type="ECO:0000313" key="2">
    <source>
        <dbReference type="Proteomes" id="UP000193834"/>
    </source>
</evidence>
<dbReference type="STRING" id="1852522.SAMN06295960_2672"/>
<dbReference type="EMBL" id="FXAZ01000003">
    <property type="protein sequence ID" value="SMG44576.1"/>
    <property type="molecule type" value="Genomic_DNA"/>
</dbReference>
<gene>
    <name evidence="1" type="ORF">SAMN06295960_2672</name>
</gene>
<accession>A0A1X7KUN9</accession>
<proteinExistence type="predicted"/>
<reference evidence="1 2" key="1">
    <citation type="submission" date="2017-04" db="EMBL/GenBank/DDBJ databases">
        <authorList>
            <person name="Afonso C.L."/>
            <person name="Miller P.J."/>
            <person name="Scott M.A."/>
            <person name="Spackman E."/>
            <person name="Goraichik I."/>
            <person name="Dimitrov K.M."/>
            <person name="Suarez D.L."/>
            <person name="Swayne D.E."/>
        </authorList>
    </citation>
    <scope>NUCLEOTIDE SEQUENCE [LARGE SCALE GENOMIC DNA]</scope>
    <source>
        <strain evidence="1 2">11</strain>
    </source>
</reference>
<sequence>MQETKQLLNHELPQQAGIHVTAGEDEASLRDMAELLLDYDMDPGERRIILGCYWLLLKAYRSHDHVHHAEVAGKAVLDGDFLLSFYLQFAVRHGFVDLVGDLARTNKRIQIRLAEGSRSATSQLHQRLTRFIAKRYSRRYATTQRFKQVTYDVI</sequence>
<name>A0A1X7KUN9_9BACL</name>